<dbReference type="Gene3D" id="3.20.170.30">
    <property type="match status" value="1"/>
</dbReference>
<feature type="non-terminal residue" evidence="5">
    <location>
        <position position="338"/>
    </location>
</feature>
<feature type="region of interest" description="Disordered" evidence="4">
    <location>
        <begin position="209"/>
        <end position="252"/>
    </location>
</feature>
<feature type="compositionally biased region" description="Basic residues" evidence="4">
    <location>
        <begin position="329"/>
        <end position="338"/>
    </location>
</feature>
<dbReference type="GO" id="GO:0006388">
    <property type="term" value="P:tRNA splicing, via endonucleolytic cleavage and ligation"/>
    <property type="evidence" value="ECO:0007669"/>
    <property type="project" value="TreeGrafter"/>
</dbReference>
<feature type="compositionally biased region" description="Low complexity" evidence="4">
    <location>
        <begin position="225"/>
        <end position="244"/>
    </location>
</feature>
<keyword evidence="3" id="KW-0520">NAD</keyword>
<feature type="compositionally biased region" description="Basic residues" evidence="4">
    <location>
        <begin position="302"/>
        <end position="319"/>
    </location>
</feature>
<organism evidence="5 6">
    <name type="scientific">Effrenium voratum</name>
    <dbReference type="NCBI Taxonomy" id="2562239"/>
    <lineage>
        <taxon>Eukaryota</taxon>
        <taxon>Sar</taxon>
        <taxon>Alveolata</taxon>
        <taxon>Dinophyceae</taxon>
        <taxon>Suessiales</taxon>
        <taxon>Symbiodiniaceae</taxon>
        <taxon>Effrenium</taxon>
    </lineage>
</organism>
<accession>A0AA36IVG0</accession>
<dbReference type="Proteomes" id="UP001178507">
    <property type="component" value="Unassembled WGS sequence"/>
</dbReference>
<evidence type="ECO:0000256" key="1">
    <source>
        <dbReference type="ARBA" id="ARBA00009836"/>
    </source>
</evidence>
<comment type="caution">
    <text evidence="5">The sequence shown here is derived from an EMBL/GenBank/DDBJ whole genome shotgun (WGS) entry which is preliminary data.</text>
</comment>
<dbReference type="Pfam" id="PF01885">
    <property type="entry name" value="PTS_2-RNA"/>
    <property type="match status" value="1"/>
</dbReference>
<gene>
    <name evidence="5" type="ORF">EVOR1521_LOCUS18471</name>
</gene>
<evidence type="ECO:0000313" key="5">
    <source>
        <dbReference type="EMBL" id="CAJ1393646.1"/>
    </source>
</evidence>
<dbReference type="InterPro" id="IPR002745">
    <property type="entry name" value="Ptrans_KptA/Tpt1"/>
</dbReference>
<protein>
    <submittedName>
        <fullName evidence="5">Uncharacterized protein</fullName>
    </submittedName>
</protein>
<feature type="region of interest" description="Disordered" evidence="4">
    <location>
        <begin position="285"/>
        <end position="338"/>
    </location>
</feature>
<evidence type="ECO:0000313" key="6">
    <source>
        <dbReference type="Proteomes" id="UP001178507"/>
    </source>
</evidence>
<reference evidence="5" key="1">
    <citation type="submission" date="2023-08" db="EMBL/GenBank/DDBJ databases">
        <authorList>
            <person name="Chen Y."/>
            <person name="Shah S."/>
            <person name="Dougan E. K."/>
            <person name="Thang M."/>
            <person name="Chan C."/>
        </authorList>
    </citation>
    <scope>NUCLEOTIDE SEQUENCE</scope>
</reference>
<evidence type="ECO:0000256" key="3">
    <source>
        <dbReference type="ARBA" id="ARBA00023027"/>
    </source>
</evidence>
<evidence type="ECO:0000256" key="4">
    <source>
        <dbReference type="SAM" id="MobiDB-lite"/>
    </source>
</evidence>
<name>A0AA36IVG0_9DINO</name>
<proteinExistence type="inferred from homology"/>
<feature type="compositionally biased region" description="Low complexity" evidence="4">
    <location>
        <begin position="209"/>
        <end position="218"/>
    </location>
</feature>
<evidence type="ECO:0000256" key="2">
    <source>
        <dbReference type="ARBA" id="ARBA00022679"/>
    </source>
</evidence>
<dbReference type="AlphaFoldDB" id="A0AA36IVG0"/>
<dbReference type="SUPFAM" id="SSF56399">
    <property type="entry name" value="ADP-ribosylation"/>
    <property type="match status" value="1"/>
</dbReference>
<dbReference type="GO" id="GO:0000215">
    <property type="term" value="F:tRNA 2'-phosphotransferase activity"/>
    <property type="evidence" value="ECO:0007669"/>
    <property type="project" value="TreeGrafter"/>
</dbReference>
<comment type="similarity">
    <text evidence="1">Belongs to the KptA/TPT1 family.</text>
</comment>
<sequence>SIIGLSPSLNPKVVSGMRHSCEVAIHINLQAAIDGGVKLMQSSNGVILTPGEGEGVLAPRYFTSAVWLGPNQRVKIYDCQKGDLLTEMRRKHPELQAAVEQAMPVLLGRERDVRKLTVPVSQVQLRPAWKATAAAPKEEAAPAEAKAAAPKEEAAAAEVKPAPETPKAEAMPVLLARERDVRLKLTVPVSQVQLRPAWKVPAAAPKAEAAPAEVTAAAPKEEAAPAEVKAAAPKAEAPAEVKPAPETPKAEAMPVLPGRVKLTAPVSQVQLRPAWKAVVTAVGRAFEETEEEVETQAPEKRVRGRAPHRVAQSHHRSRASGRQPQRQCPLRRRRHGRS</sequence>
<feature type="region of interest" description="Disordered" evidence="4">
    <location>
        <begin position="134"/>
        <end position="165"/>
    </location>
</feature>
<dbReference type="PANTHER" id="PTHR12684:SF2">
    <property type="entry name" value="TRNA 2'-PHOSPHOTRANSFERASE 1"/>
    <property type="match status" value="1"/>
</dbReference>
<dbReference type="EMBL" id="CAUJNA010002613">
    <property type="protein sequence ID" value="CAJ1393646.1"/>
    <property type="molecule type" value="Genomic_DNA"/>
</dbReference>
<keyword evidence="6" id="KW-1185">Reference proteome</keyword>
<dbReference type="InterPro" id="IPR042081">
    <property type="entry name" value="RNA_2'-PTrans_C"/>
</dbReference>
<keyword evidence="2" id="KW-0808">Transferase</keyword>
<dbReference type="PANTHER" id="PTHR12684">
    <property type="entry name" value="PUTATIVE PHOSPHOTRANSFERASE"/>
    <property type="match status" value="1"/>
</dbReference>